<keyword evidence="2" id="KW-1185">Reference proteome</keyword>
<evidence type="ECO:0000313" key="2">
    <source>
        <dbReference type="Proteomes" id="UP000799757"/>
    </source>
</evidence>
<protein>
    <submittedName>
        <fullName evidence="1">Uncharacterized protein</fullName>
    </submittedName>
</protein>
<accession>A0A6A6XMK5</accession>
<proteinExistence type="predicted"/>
<gene>
    <name evidence="1" type="ORF">K505DRAFT_322592</name>
</gene>
<dbReference type="Proteomes" id="UP000799757">
    <property type="component" value="Unassembled WGS sequence"/>
</dbReference>
<sequence length="72" mass="8120">MGLTQGSKRYTATAGYFKCSHGFTSYHSTFLFAHSISPYSIYLLILPFVQYTSSLYHEAKPTYSLSDLPDNP</sequence>
<organism evidence="1 2">
    <name type="scientific">Melanomma pulvis-pyrius CBS 109.77</name>
    <dbReference type="NCBI Taxonomy" id="1314802"/>
    <lineage>
        <taxon>Eukaryota</taxon>
        <taxon>Fungi</taxon>
        <taxon>Dikarya</taxon>
        <taxon>Ascomycota</taxon>
        <taxon>Pezizomycotina</taxon>
        <taxon>Dothideomycetes</taxon>
        <taxon>Pleosporomycetidae</taxon>
        <taxon>Pleosporales</taxon>
        <taxon>Melanommataceae</taxon>
        <taxon>Melanomma</taxon>
    </lineage>
</organism>
<name>A0A6A6XMK5_9PLEO</name>
<dbReference type="EMBL" id="MU001807">
    <property type="protein sequence ID" value="KAF2797398.1"/>
    <property type="molecule type" value="Genomic_DNA"/>
</dbReference>
<dbReference type="AlphaFoldDB" id="A0A6A6XMK5"/>
<evidence type="ECO:0000313" key="1">
    <source>
        <dbReference type="EMBL" id="KAF2797398.1"/>
    </source>
</evidence>
<reference evidence="1" key="1">
    <citation type="journal article" date="2020" name="Stud. Mycol.">
        <title>101 Dothideomycetes genomes: a test case for predicting lifestyles and emergence of pathogens.</title>
        <authorList>
            <person name="Haridas S."/>
            <person name="Albert R."/>
            <person name="Binder M."/>
            <person name="Bloem J."/>
            <person name="Labutti K."/>
            <person name="Salamov A."/>
            <person name="Andreopoulos B."/>
            <person name="Baker S."/>
            <person name="Barry K."/>
            <person name="Bills G."/>
            <person name="Bluhm B."/>
            <person name="Cannon C."/>
            <person name="Castanera R."/>
            <person name="Culley D."/>
            <person name="Daum C."/>
            <person name="Ezra D."/>
            <person name="Gonzalez J."/>
            <person name="Henrissat B."/>
            <person name="Kuo A."/>
            <person name="Liang C."/>
            <person name="Lipzen A."/>
            <person name="Lutzoni F."/>
            <person name="Magnuson J."/>
            <person name="Mondo S."/>
            <person name="Nolan M."/>
            <person name="Ohm R."/>
            <person name="Pangilinan J."/>
            <person name="Park H.-J."/>
            <person name="Ramirez L."/>
            <person name="Alfaro M."/>
            <person name="Sun H."/>
            <person name="Tritt A."/>
            <person name="Yoshinaga Y."/>
            <person name="Zwiers L.-H."/>
            <person name="Turgeon B."/>
            <person name="Goodwin S."/>
            <person name="Spatafora J."/>
            <person name="Crous P."/>
            <person name="Grigoriev I."/>
        </authorList>
    </citation>
    <scope>NUCLEOTIDE SEQUENCE</scope>
    <source>
        <strain evidence="1">CBS 109.77</strain>
    </source>
</reference>